<feature type="compositionally biased region" description="Basic residues" evidence="2">
    <location>
        <begin position="49"/>
        <end position="60"/>
    </location>
</feature>
<name>A0AAE0JF65_9PEZI</name>
<evidence type="ECO:0000256" key="1">
    <source>
        <dbReference type="SAM" id="Coils"/>
    </source>
</evidence>
<dbReference type="Proteomes" id="UP001278500">
    <property type="component" value="Unassembled WGS sequence"/>
</dbReference>
<dbReference type="RefSeq" id="XP_062681805.1">
    <property type="nucleotide sequence ID" value="XM_062821751.1"/>
</dbReference>
<gene>
    <name evidence="3" type="ORF">B0H65DRAFT_198881</name>
</gene>
<dbReference type="EMBL" id="JAUEPP010000004">
    <property type="protein sequence ID" value="KAK3345192.1"/>
    <property type="molecule type" value="Genomic_DNA"/>
</dbReference>
<comment type="caution">
    <text evidence="3">The sequence shown here is derived from an EMBL/GenBank/DDBJ whole genome shotgun (WGS) entry which is preliminary data.</text>
</comment>
<feature type="compositionally biased region" description="Basic and acidic residues" evidence="2">
    <location>
        <begin position="261"/>
        <end position="276"/>
    </location>
</feature>
<evidence type="ECO:0000313" key="3">
    <source>
        <dbReference type="EMBL" id="KAK3345192.1"/>
    </source>
</evidence>
<evidence type="ECO:0000256" key="2">
    <source>
        <dbReference type="SAM" id="MobiDB-lite"/>
    </source>
</evidence>
<keyword evidence="1" id="KW-0175">Coiled coil</keyword>
<accession>A0AAE0JF65</accession>
<feature type="coiled-coil region" evidence="1">
    <location>
        <begin position="135"/>
        <end position="162"/>
    </location>
</feature>
<evidence type="ECO:0000313" key="4">
    <source>
        <dbReference type="Proteomes" id="UP001278500"/>
    </source>
</evidence>
<feature type="region of interest" description="Disordered" evidence="2">
    <location>
        <begin position="215"/>
        <end position="234"/>
    </location>
</feature>
<keyword evidence="4" id="KW-1185">Reference proteome</keyword>
<reference evidence="3" key="2">
    <citation type="submission" date="2023-06" db="EMBL/GenBank/DDBJ databases">
        <authorList>
            <consortium name="Lawrence Berkeley National Laboratory"/>
            <person name="Haridas S."/>
            <person name="Hensen N."/>
            <person name="Bonometti L."/>
            <person name="Westerberg I."/>
            <person name="Brannstrom I.O."/>
            <person name="Guillou S."/>
            <person name="Cros-Aarteil S."/>
            <person name="Calhoun S."/>
            <person name="Kuo A."/>
            <person name="Mondo S."/>
            <person name="Pangilinan J."/>
            <person name="Riley R."/>
            <person name="Labutti K."/>
            <person name="Andreopoulos B."/>
            <person name="Lipzen A."/>
            <person name="Chen C."/>
            <person name="Yanf M."/>
            <person name="Daum C."/>
            <person name="Ng V."/>
            <person name="Clum A."/>
            <person name="Steindorff A."/>
            <person name="Ohm R."/>
            <person name="Martin F."/>
            <person name="Silar P."/>
            <person name="Natvig D."/>
            <person name="Lalanne C."/>
            <person name="Gautier V."/>
            <person name="Ament-Velasquez S.L."/>
            <person name="Kruys A."/>
            <person name="Hutchinson M.I."/>
            <person name="Powell A.J."/>
            <person name="Barry K."/>
            <person name="Miller A.N."/>
            <person name="Grigoriev I.V."/>
            <person name="Debuchy R."/>
            <person name="Gladieux P."/>
            <person name="Thoren M.H."/>
            <person name="Johannesson H."/>
        </authorList>
    </citation>
    <scope>NUCLEOTIDE SEQUENCE</scope>
    <source>
        <strain evidence="3">CBS 560.94</strain>
    </source>
</reference>
<feature type="region of interest" description="Disordered" evidence="2">
    <location>
        <begin position="1"/>
        <end position="114"/>
    </location>
</feature>
<organism evidence="3 4">
    <name type="scientific">Neurospora tetraspora</name>
    <dbReference type="NCBI Taxonomy" id="94610"/>
    <lineage>
        <taxon>Eukaryota</taxon>
        <taxon>Fungi</taxon>
        <taxon>Dikarya</taxon>
        <taxon>Ascomycota</taxon>
        <taxon>Pezizomycotina</taxon>
        <taxon>Sordariomycetes</taxon>
        <taxon>Sordariomycetidae</taxon>
        <taxon>Sordariales</taxon>
        <taxon>Sordariaceae</taxon>
        <taxon>Neurospora</taxon>
    </lineage>
</organism>
<proteinExistence type="predicted"/>
<feature type="compositionally biased region" description="Acidic residues" evidence="2">
    <location>
        <begin position="78"/>
        <end position="92"/>
    </location>
</feature>
<sequence length="320" mass="35861">MPPKRRTRVADSTTVAAANGRAAQNKQGHPPKRPALSLLDTDTDGKKPPAPKRPVKRARKSQTQPLRTRSSSHGHGQEDDDADDDDDGGDADIPERQVANINRKRSKPRNAPPATVEEYLMEQTQLAKEFLKGFKAELLESQSRAEESLAKFKRELHNVQTNDEKDFRKVYTTLKAATLDKTKNPNGIKEMNPLFTKGEQLTKICRDILQRHQIADRDSQQHKPTVPREIWEQDHQKMRQLLDYGKKYGENLVEGIISPDVKSDDGPSKDGEKEDGLSEPETLAVGLFEKSKKKSGETETWGRVAHAQVKALAAVVRTVP</sequence>
<dbReference type="AlphaFoldDB" id="A0AAE0JF65"/>
<feature type="compositionally biased region" description="Polar residues" evidence="2">
    <location>
        <begin position="10"/>
        <end position="27"/>
    </location>
</feature>
<feature type="compositionally biased region" description="Polar residues" evidence="2">
    <location>
        <begin position="61"/>
        <end position="74"/>
    </location>
</feature>
<feature type="region of interest" description="Disordered" evidence="2">
    <location>
        <begin position="256"/>
        <end position="301"/>
    </location>
</feature>
<dbReference type="GeneID" id="87858905"/>
<protein>
    <submittedName>
        <fullName evidence="3">Uncharacterized protein</fullName>
    </submittedName>
</protein>
<reference evidence="3" key="1">
    <citation type="journal article" date="2023" name="Mol. Phylogenet. Evol.">
        <title>Genome-scale phylogeny and comparative genomics of the fungal order Sordariales.</title>
        <authorList>
            <person name="Hensen N."/>
            <person name="Bonometti L."/>
            <person name="Westerberg I."/>
            <person name="Brannstrom I.O."/>
            <person name="Guillou S."/>
            <person name="Cros-Aarteil S."/>
            <person name="Calhoun S."/>
            <person name="Haridas S."/>
            <person name="Kuo A."/>
            <person name="Mondo S."/>
            <person name="Pangilinan J."/>
            <person name="Riley R."/>
            <person name="LaButti K."/>
            <person name="Andreopoulos B."/>
            <person name="Lipzen A."/>
            <person name="Chen C."/>
            <person name="Yan M."/>
            <person name="Daum C."/>
            <person name="Ng V."/>
            <person name="Clum A."/>
            <person name="Steindorff A."/>
            <person name="Ohm R.A."/>
            <person name="Martin F."/>
            <person name="Silar P."/>
            <person name="Natvig D.O."/>
            <person name="Lalanne C."/>
            <person name="Gautier V."/>
            <person name="Ament-Velasquez S.L."/>
            <person name="Kruys A."/>
            <person name="Hutchinson M.I."/>
            <person name="Powell A.J."/>
            <person name="Barry K."/>
            <person name="Miller A.N."/>
            <person name="Grigoriev I.V."/>
            <person name="Debuchy R."/>
            <person name="Gladieux P."/>
            <person name="Hiltunen Thoren M."/>
            <person name="Johannesson H."/>
        </authorList>
    </citation>
    <scope>NUCLEOTIDE SEQUENCE</scope>
    <source>
        <strain evidence="3">CBS 560.94</strain>
    </source>
</reference>